<evidence type="ECO:0000313" key="1">
    <source>
        <dbReference type="EMBL" id="WTU73655.1"/>
    </source>
</evidence>
<dbReference type="AlphaFoldDB" id="A0AAU2JNY7"/>
<proteinExistence type="predicted"/>
<protein>
    <recommendedName>
        <fullName evidence="2">DUF2550 domain-containing protein</fullName>
    </recommendedName>
</protein>
<dbReference type="EMBL" id="CP108264">
    <property type="protein sequence ID" value="WTU73655.1"/>
    <property type="molecule type" value="Genomic_DNA"/>
</dbReference>
<name>A0AAU2JNY7_9ACTN</name>
<accession>A0AAU2JNY7</accession>
<organism evidence="1">
    <name type="scientific">Streptomyces sp. NBC_00049</name>
    <dbReference type="NCBI Taxonomy" id="2903617"/>
    <lineage>
        <taxon>Bacteria</taxon>
        <taxon>Bacillati</taxon>
        <taxon>Actinomycetota</taxon>
        <taxon>Actinomycetes</taxon>
        <taxon>Kitasatosporales</taxon>
        <taxon>Streptomycetaceae</taxon>
        <taxon>Streptomyces</taxon>
    </lineage>
</organism>
<gene>
    <name evidence="1" type="ORF">OG327_10050</name>
</gene>
<evidence type="ECO:0008006" key="2">
    <source>
        <dbReference type="Google" id="ProtNLM"/>
    </source>
</evidence>
<sequence length="128" mass="13620">MIEIVGVVLAAAGAGWLLRRKHLSRVATGPVPGIPGMARQPAGQGRWRPGRLYAEQGAARWIPERGRPVPLPGARATGMRAPSVREAMSINPGSRIVTCSYEDGGSIEIAVMALDVREFLDAVPQDTP</sequence>
<reference evidence="1" key="1">
    <citation type="submission" date="2022-10" db="EMBL/GenBank/DDBJ databases">
        <title>The complete genomes of actinobacterial strains from the NBC collection.</title>
        <authorList>
            <person name="Joergensen T.S."/>
            <person name="Alvarez Arevalo M."/>
            <person name="Sterndorff E.B."/>
            <person name="Faurdal D."/>
            <person name="Vuksanovic O."/>
            <person name="Mourched A.-S."/>
            <person name="Charusanti P."/>
            <person name="Shaw S."/>
            <person name="Blin K."/>
            <person name="Weber T."/>
        </authorList>
    </citation>
    <scope>NUCLEOTIDE SEQUENCE</scope>
    <source>
        <strain evidence="1">NBC_00049</strain>
    </source>
</reference>